<protein>
    <submittedName>
        <fullName evidence="2">Putative cupin superfamily protein</fullName>
    </submittedName>
</protein>
<keyword evidence="3" id="KW-1185">Reference proteome</keyword>
<keyword evidence="1" id="KW-0732">Signal</keyword>
<name>A0A841IYG0_9SPHN</name>
<comment type="caution">
    <text evidence="2">The sequence shown here is derived from an EMBL/GenBank/DDBJ whole genome shotgun (WGS) entry which is preliminary data.</text>
</comment>
<dbReference type="EMBL" id="JACIJP010000002">
    <property type="protein sequence ID" value="MBB6123703.1"/>
    <property type="molecule type" value="Genomic_DNA"/>
</dbReference>
<dbReference type="Gene3D" id="2.60.120.10">
    <property type="entry name" value="Jelly Rolls"/>
    <property type="match status" value="2"/>
</dbReference>
<feature type="chain" id="PRO_5032774962" evidence="1">
    <location>
        <begin position="30"/>
        <end position="296"/>
    </location>
</feature>
<dbReference type="InterPro" id="IPR014710">
    <property type="entry name" value="RmlC-like_jellyroll"/>
</dbReference>
<accession>A0A841IYG0</accession>
<dbReference type="Proteomes" id="UP000552700">
    <property type="component" value="Unassembled WGS sequence"/>
</dbReference>
<feature type="signal peptide" evidence="1">
    <location>
        <begin position="1"/>
        <end position="29"/>
    </location>
</feature>
<gene>
    <name evidence="2" type="ORF">FHS92_001432</name>
</gene>
<sequence>MRVKSRNRFTLAVFPLLAGPLIAPTSAIGKPPQPTIKIVDPLTVDPLVREGTNFRAGGPAQHRRIITKQKDGSTNLDVGYNIYAAGMGGSTPYAYNKEELCYISKGEIEIISDGISVIGKAGDLMWRPVGASSDGSKVLKDSVGVCAFSPAREDADSHRIPAADVGKWTGDPALKPRVRWFHIASIAPTERPGNPDYASGKIVERRVLTARKDHAAKADVTFTTYKAGVVLPAEVNRFDTLCWLESGTAEVVTGKTNQTLNATHFLYRPAGARTDSIQFKQDSAMICYASPARTDR</sequence>
<dbReference type="AlphaFoldDB" id="A0A841IYG0"/>
<dbReference type="InterPro" id="IPR011051">
    <property type="entry name" value="RmlC_Cupin_sf"/>
</dbReference>
<reference evidence="2 3" key="1">
    <citation type="submission" date="2020-08" db="EMBL/GenBank/DDBJ databases">
        <title>Genomic Encyclopedia of Type Strains, Phase IV (KMG-IV): sequencing the most valuable type-strain genomes for metagenomic binning, comparative biology and taxonomic classification.</title>
        <authorList>
            <person name="Goeker M."/>
        </authorList>
    </citation>
    <scope>NUCLEOTIDE SEQUENCE [LARGE SCALE GENOMIC DNA]</scope>
    <source>
        <strain evidence="2 3">DSM 102255</strain>
    </source>
</reference>
<dbReference type="SUPFAM" id="SSF51182">
    <property type="entry name" value="RmlC-like cupins"/>
    <property type="match status" value="2"/>
</dbReference>
<proteinExistence type="predicted"/>
<organism evidence="2 3">
    <name type="scientific">Sphingobium subterraneum</name>
    <dbReference type="NCBI Taxonomy" id="627688"/>
    <lineage>
        <taxon>Bacteria</taxon>
        <taxon>Pseudomonadati</taxon>
        <taxon>Pseudomonadota</taxon>
        <taxon>Alphaproteobacteria</taxon>
        <taxon>Sphingomonadales</taxon>
        <taxon>Sphingomonadaceae</taxon>
        <taxon>Sphingobium</taxon>
    </lineage>
</organism>
<evidence type="ECO:0000313" key="3">
    <source>
        <dbReference type="Proteomes" id="UP000552700"/>
    </source>
</evidence>
<dbReference type="RefSeq" id="WP_184079081.1">
    <property type="nucleotide sequence ID" value="NZ_JACIJP010000002.1"/>
</dbReference>
<evidence type="ECO:0000313" key="2">
    <source>
        <dbReference type="EMBL" id="MBB6123703.1"/>
    </source>
</evidence>
<evidence type="ECO:0000256" key="1">
    <source>
        <dbReference type="SAM" id="SignalP"/>
    </source>
</evidence>